<dbReference type="Proteomes" id="UP000886786">
    <property type="component" value="Unassembled WGS sequence"/>
</dbReference>
<dbReference type="NCBIfam" id="NF006505">
    <property type="entry name" value="PRK08939.1"/>
    <property type="match status" value="1"/>
</dbReference>
<protein>
    <submittedName>
        <fullName evidence="2">Primosomal protein DnaI</fullName>
    </submittedName>
</protein>
<feature type="domain" description="Chromosomal replication initiator protein DnaA ATPAse" evidence="1">
    <location>
        <begin position="155"/>
        <end position="265"/>
    </location>
</feature>
<dbReference type="EMBL" id="DVFV01000029">
    <property type="protein sequence ID" value="HIQ90281.1"/>
    <property type="molecule type" value="Genomic_DNA"/>
</dbReference>
<gene>
    <name evidence="2" type="primary">dnaI</name>
    <name evidence="2" type="ORF">IAB27_01440</name>
</gene>
<dbReference type="PANTHER" id="PTHR30050">
    <property type="entry name" value="CHROMOSOMAL REPLICATION INITIATOR PROTEIN DNAA"/>
    <property type="match status" value="1"/>
</dbReference>
<dbReference type="InterPro" id="IPR013317">
    <property type="entry name" value="DnaA_dom"/>
</dbReference>
<dbReference type="Pfam" id="PF00308">
    <property type="entry name" value="Bac_DnaA"/>
    <property type="match status" value="1"/>
</dbReference>
<dbReference type="GO" id="GO:0006260">
    <property type="term" value="P:DNA replication"/>
    <property type="evidence" value="ECO:0007669"/>
    <property type="project" value="TreeGrafter"/>
</dbReference>
<comment type="caution">
    <text evidence="2">The sequence shown here is derived from an EMBL/GenBank/DDBJ whole genome shotgun (WGS) entry which is preliminary data.</text>
</comment>
<dbReference type="SUPFAM" id="SSF52540">
    <property type="entry name" value="P-loop containing nucleoside triphosphate hydrolases"/>
    <property type="match status" value="1"/>
</dbReference>
<name>A0A9D0ZPT7_9FIRM</name>
<accession>A0A9D0ZPT7</accession>
<dbReference type="PANTHER" id="PTHR30050:SF8">
    <property type="entry name" value="PRIMOSOMAL PROTEIN DNAI"/>
    <property type="match status" value="1"/>
</dbReference>
<dbReference type="AlphaFoldDB" id="A0A9D0ZPT7"/>
<evidence type="ECO:0000313" key="3">
    <source>
        <dbReference type="Proteomes" id="UP000886786"/>
    </source>
</evidence>
<proteinExistence type="predicted"/>
<organism evidence="2 3">
    <name type="scientific">Candidatus Coprosoma intestinipullorum</name>
    <dbReference type="NCBI Taxonomy" id="2840752"/>
    <lineage>
        <taxon>Bacteria</taxon>
        <taxon>Bacillati</taxon>
        <taxon>Bacillota</taxon>
        <taxon>Bacillota incertae sedis</taxon>
        <taxon>Candidatus Coprosoma</taxon>
    </lineage>
</organism>
<dbReference type="Gene3D" id="3.40.50.300">
    <property type="entry name" value="P-loop containing nucleotide triphosphate hydrolases"/>
    <property type="match status" value="1"/>
</dbReference>
<evidence type="ECO:0000313" key="2">
    <source>
        <dbReference type="EMBL" id="HIQ90281.1"/>
    </source>
</evidence>
<reference evidence="2" key="2">
    <citation type="journal article" date="2021" name="PeerJ">
        <title>Extensive microbial diversity within the chicken gut microbiome revealed by metagenomics and culture.</title>
        <authorList>
            <person name="Gilroy R."/>
            <person name="Ravi A."/>
            <person name="Getino M."/>
            <person name="Pursley I."/>
            <person name="Horton D.L."/>
            <person name="Alikhan N.F."/>
            <person name="Baker D."/>
            <person name="Gharbi K."/>
            <person name="Hall N."/>
            <person name="Watson M."/>
            <person name="Adriaenssens E.M."/>
            <person name="Foster-Nyarko E."/>
            <person name="Jarju S."/>
            <person name="Secka A."/>
            <person name="Antonio M."/>
            <person name="Oren A."/>
            <person name="Chaudhuri R.R."/>
            <person name="La Ragione R."/>
            <person name="Hildebrand F."/>
            <person name="Pallen M.J."/>
        </authorList>
    </citation>
    <scope>NUCLEOTIDE SEQUENCE</scope>
    <source>
        <strain evidence="2">CHK147-3167</strain>
    </source>
</reference>
<evidence type="ECO:0000259" key="1">
    <source>
        <dbReference type="Pfam" id="PF00308"/>
    </source>
</evidence>
<reference evidence="2" key="1">
    <citation type="submission" date="2020-10" db="EMBL/GenBank/DDBJ databases">
        <authorList>
            <person name="Gilroy R."/>
        </authorList>
    </citation>
    <scope>NUCLEOTIDE SEQUENCE</scope>
    <source>
        <strain evidence="2">CHK147-3167</strain>
    </source>
</reference>
<sequence length="309" mass="36526">MQKVSDNLNKKASKSLDYLLDEEFDEALKDEEFKKFVSNLKLKRETLKKYTSNLLESFKDYKLSTSNHHYFDCPTKLKGYIYMPKIVDDMLEFSYVPCHCKKDFDKQNKYHDNTLLFDIPEEIKEASFKNIYKQDKNRYEVILWLTEFIKKYKKNKHQKGLYLYGNFGCGKTYLIAAMFNELAKSNIKSAIVFWPEYLRNLKDSFNSPVKSEFSQKYNYLKKVPLLLIDDIGAESTTPWSRDEILCPLLQYRMDEKLPTFFTSNLDLKNLETHLSITSSGIEEIKAGRIISRIKQLTEVKEMVSENLRK</sequence>
<dbReference type="InterPro" id="IPR027417">
    <property type="entry name" value="P-loop_NTPase"/>
</dbReference>